<organism evidence="1 2">
    <name type="scientific">Citrullus colocynthis</name>
    <name type="common">colocynth</name>
    <dbReference type="NCBI Taxonomy" id="252529"/>
    <lineage>
        <taxon>Eukaryota</taxon>
        <taxon>Viridiplantae</taxon>
        <taxon>Streptophyta</taxon>
        <taxon>Embryophyta</taxon>
        <taxon>Tracheophyta</taxon>
        <taxon>Spermatophyta</taxon>
        <taxon>Magnoliopsida</taxon>
        <taxon>eudicotyledons</taxon>
        <taxon>Gunneridae</taxon>
        <taxon>Pentapetalae</taxon>
        <taxon>rosids</taxon>
        <taxon>fabids</taxon>
        <taxon>Cucurbitales</taxon>
        <taxon>Cucurbitaceae</taxon>
        <taxon>Benincaseae</taxon>
        <taxon>Citrullus</taxon>
    </lineage>
</organism>
<name>A0ABP0XUL7_9ROSI</name>
<proteinExistence type="predicted"/>
<protein>
    <submittedName>
        <fullName evidence="1">Uncharacterized protein</fullName>
    </submittedName>
</protein>
<evidence type="ECO:0000313" key="1">
    <source>
        <dbReference type="EMBL" id="CAK9311850.1"/>
    </source>
</evidence>
<sequence>MTDDQREQLKGKAIEDFGYTVEDLSKGQKATFSQSGDITQACSLVKYVNLLNLHTFRLRKFCIYKALSDFPVPPLQLPKTLSFWKGVQSIWHQLGRPLESFPEGSRAAGRFSARKRRLLRMSTSRKLNKKNWRSLHARDLNQKKRQEGQ</sequence>
<accession>A0ABP0XUL7</accession>
<gene>
    <name evidence="1" type="ORF">CITCOLO1_LOCUS3520</name>
</gene>
<keyword evidence="2" id="KW-1185">Reference proteome</keyword>
<dbReference type="Proteomes" id="UP001642487">
    <property type="component" value="Chromosome 10"/>
</dbReference>
<evidence type="ECO:0000313" key="2">
    <source>
        <dbReference type="Proteomes" id="UP001642487"/>
    </source>
</evidence>
<dbReference type="EMBL" id="OZ021744">
    <property type="protein sequence ID" value="CAK9311850.1"/>
    <property type="molecule type" value="Genomic_DNA"/>
</dbReference>
<reference evidence="1 2" key="1">
    <citation type="submission" date="2024-03" db="EMBL/GenBank/DDBJ databases">
        <authorList>
            <person name="Gkanogiannis A."/>
            <person name="Becerra Lopez-Lavalle L."/>
        </authorList>
    </citation>
    <scope>NUCLEOTIDE SEQUENCE [LARGE SCALE GENOMIC DNA]</scope>
</reference>